<dbReference type="Pfam" id="PF13193">
    <property type="entry name" value="AMP-binding_C"/>
    <property type="match status" value="1"/>
</dbReference>
<keyword evidence="10" id="KW-1185">Reference proteome</keyword>
<comment type="catalytic activity">
    <reaction evidence="5">
        <text>acetate + ATP + CoA = acetyl-CoA + AMP + diphosphate</text>
        <dbReference type="Rhea" id="RHEA:23176"/>
        <dbReference type="ChEBI" id="CHEBI:30089"/>
        <dbReference type="ChEBI" id="CHEBI:30616"/>
        <dbReference type="ChEBI" id="CHEBI:33019"/>
        <dbReference type="ChEBI" id="CHEBI:57287"/>
        <dbReference type="ChEBI" id="CHEBI:57288"/>
        <dbReference type="ChEBI" id="CHEBI:456215"/>
        <dbReference type="EC" id="6.2.1.1"/>
    </reaction>
</comment>
<dbReference type="SUPFAM" id="SSF56801">
    <property type="entry name" value="Acetyl-CoA synthetase-like"/>
    <property type="match status" value="1"/>
</dbReference>
<dbReference type="InterPro" id="IPR000873">
    <property type="entry name" value="AMP-dep_synth/lig_dom"/>
</dbReference>
<sequence length="679" mass="75728">MSSKITFTLAPQEEIYEPPASLKSVSYVPDLDAYDTLHRESLSSPNTFWKRYSDQLYFEKRSTNGLEWNFDRTKGPVSMSYMKGSTTNISYNCLERNIERGLGDKVAFFWEGNVPGDEQIVTYNDLFDQVSTFARVLRKNGVKKGDRVAIYLPMIIELPVAMLACARIGAVHSVVFAGFSAQAMASRLVDAHAKMLITCDAYCRGARLFYLKPLADEAVRLASADGTTVQSCLVVDYIRRARLPEGTSFNDKKIERHDMDLFLSEQLLQIDHIDDECEFLDAEDESFILYTSGSTGIAKGIVHTVAGYQTYAFATAQNTFDLQNDDVYFCTADCGWITGHTYIVYGPLLNGVTSVMFEGLPTYPMPDRYWRLIEKYHVTKFYTAPTAIRSLMAYKPEFVSNCDLSSLKIIGTVGEPINAAAWRWLFRVIGNKKCAIADTYWQTETGGHIITSMPSAMPMKPGSAAFPCFGIDAVILDADGKEIDEPNKEGMMCVRQAWPGMMRTIAGNHEKFENTYFSFNGYYFTGDGAYRDSDGYIFITGRVDDLMNVSGHLLSTAAIESALTTHEDVVEAAVVGSPHPIKGTTPYAFVTLKNGLRLNHERIAQMKQKVREQIGAISVPEFIQEAPSLPKTRSGKITRRILRKVAEGDRSADLGDTSTLSDKSVIEQLWTGRRSAYAG</sequence>
<keyword evidence="3 5" id="KW-0547">Nucleotide-binding</keyword>
<evidence type="ECO:0000259" key="7">
    <source>
        <dbReference type="Pfam" id="PF13193"/>
    </source>
</evidence>
<dbReference type="Gene3D" id="3.40.50.12780">
    <property type="entry name" value="N-terminal domain of ligase-like"/>
    <property type="match status" value="1"/>
</dbReference>
<feature type="domain" description="AMP-dependent synthetase/ligase" evidence="6">
    <location>
        <begin position="98"/>
        <end position="503"/>
    </location>
</feature>
<evidence type="ECO:0000256" key="5">
    <source>
        <dbReference type="RuleBase" id="RU361147"/>
    </source>
</evidence>
<comment type="similarity">
    <text evidence="1 5">Belongs to the ATP-dependent AMP-binding enzyme family.</text>
</comment>
<feature type="domain" description="AMP-binding enzyme C-terminal" evidence="7">
    <location>
        <begin position="559"/>
        <end position="636"/>
    </location>
</feature>
<evidence type="ECO:0000256" key="3">
    <source>
        <dbReference type="ARBA" id="ARBA00022741"/>
    </source>
</evidence>
<evidence type="ECO:0000259" key="6">
    <source>
        <dbReference type="Pfam" id="PF00501"/>
    </source>
</evidence>
<evidence type="ECO:0000256" key="4">
    <source>
        <dbReference type="ARBA" id="ARBA00022840"/>
    </source>
</evidence>
<protein>
    <recommendedName>
        <fullName evidence="5">Acetyl-coenzyme A synthetase</fullName>
        <ecNumber evidence="5">6.2.1.1</ecNumber>
    </recommendedName>
</protein>
<feature type="domain" description="Acetyl-coenzyme A synthetase N-terminal" evidence="8">
    <location>
        <begin position="34"/>
        <end position="93"/>
    </location>
</feature>
<dbReference type="InterPro" id="IPR011904">
    <property type="entry name" value="Ac_CoA_lig"/>
</dbReference>
<dbReference type="PROSITE" id="PS00455">
    <property type="entry name" value="AMP_BINDING"/>
    <property type="match status" value="1"/>
</dbReference>
<dbReference type="InterPro" id="IPR042099">
    <property type="entry name" value="ANL_N_sf"/>
</dbReference>
<evidence type="ECO:0000256" key="2">
    <source>
        <dbReference type="ARBA" id="ARBA00022598"/>
    </source>
</evidence>
<keyword evidence="2 5" id="KW-0436">Ligase</keyword>
<dbReference type="Pfam" id="PF00501">
    <property type="entry name" value="AMP-binding"/>
    <property type="match status" value="1"/>
</dbReference>
<evidence type="ECO:0000313" key="10">
    <source>
        <dbReference type="Proteomes" id="UP001175271"/>
    </source>
</evidence>
<dbReference type="PANTHER" id="PTHR24095:SF244">
    <property type="entry name" value="ACETYL-COENZYME A SYNTHETASE"/>
    <property type="match status" value="1"/>
</dbReference>
<organism evidence="9 10">
    <name type="scientific">Steinernema hermaphroditum</name>
    <dbReference type="NCBI Taxonomy" id="289476"/>
    <lineage>
        <taxon>Eukaryota</taxon>
        <taxon>Metazoa</taxon>
        <taxon>Ecdysozoa</taxon>
        <taxon>Nematoda</taxon>
        <taxon>Chromadorea</taxon>
        <taxon>Rhabditida</taxon>
        <taxon>Tylenchina</taxon>
        <taxon>Panagrolaimomorpha</taxon>
        <taxon>Strongyloidoidea</taxon>
        <taxon>Steinernematidae</taxon>
        <taxon>Steinernema</taxon>
    </lineage>
</organism>
<evidence type="ECO:0000313" key="9">
    <source>
        <dbReference type="EMBL" id="KAK0395257.1"/>
    </source>
</evidence>
<name>A0AA39GXA4_9BILA</name>
<dbReference type="Gene3D" id="3.30.300.30">
    <property type="match status" value="1"/>
</dbReference>
<dbReference type="GO" id="GO:0005524">
    <property type="term" value="F:ATP binding"/>
    <property type="evidence" value="ECO:0007669"/>
    <property type="project" value="UniProtKB-UniRule"/>
</dbReference>
<evidence type="ECO:0000256" key="1">
    <source>
        <dbReference type="ARBA" id="ARBA00006432"/>
    </source>
</evidence>
<dbReference type="AlphaFoldDB" id="A0AA39GXA4"/>
<dbReference type="Proteomes" id="UP001175271">
    <property type="component" value="Unassembled WGS sequence"/>
</dbReference>
<dbReference type="InterPro" id="IPR032387">
    <property type="entry name" value="ACAS_N"/>
</dbReference>
<dbReference type="NCBIfam" id="NF001208">
    <property type="entry name" value="PRK00174.1"/>
    <property type="match status" value="1"/>
</dbReference>
<dbReference type="InterPro" id="IPR025110">
    <property type="entry name" value="AMP-bd_C"/>
</dbReference>
<dbReference type="GO" id="GO:0003987">
    <property type="term" value="F:acetate-CoA ligase activity"/>
    <property type="evidence" value="ECO:0007669"/>
    <property type="project" value="UniProtKB-UniRule"/>
</dbReference>
<dbReference type="InterPro" id="IPR045851">
    <property type="entry name" value="AMP-bd_C_sf"/>
</dbReference>
<dbReference type="Pfam" id="PF16177">
    <property type="entry name" value="ACAS_N"/>
    <property type="match status" value="1"/>
</dbReference>
<accession>A0AA39GXA4</accession>
<gene>
    <name evidence="9" type="ORF">QR680_001188</name>
</gene>
<evidence type="ECO:0000259" key="8">
    <source>
        <dbReference type="Pfam" id="PF16177"/>
    </source>
</evidence>
<proteinExistence type="inferred from homology"/>
<dbReference type="EC" id="6.2.1.1" evidence="5"/>
<dbReference type="GO" id="GO:0019427">
    <property type="term" value="P:acetyl-CoA biosynthetic process from acetate"/>
    <property type="evidence" value="ECO:0007669"/>
    <property type="project" value="InterPro"/>
</dbReference>
<dbReference type="GO" id="GO:0016208">
    <property type="term" value="F:AMP binding"/>
    <property type="evidence" value="ECO:0007669"/>
    <property type="project" value="InterPro"/>
</dbReference>
<dbReference type="EMBL" id="JAUCMV010000005">
    <property type="protein sequence ID" value="KAK0395257.1"/>
    <property type="molecule type" value="Genomic_DNA"/>
</dbReference>
<dbReference type="CDD" id="cd05966">
    <property type="entry name" value="ACS"/>
    <property type="match status" value="1"/>
</dbReference>
<dbReference type="NCBIfam" id="TIGR02188">
    <property type="entry name" value="Ac_CoA_lig_AcsA"/>
    <property type="match status" value="1"/>
</dbReference>
<comment type="caution">
    <text evidence="9">The sequence shown here is derived from an EMBL/GenBank/DDBJ whole genome shotgun (WGS) entry which is preliminary data.</text>
</comment>
<dbReference type="PANTHER" id="PTHR24095">
    <property type="entry name" value="ACETYL-COENZYME A SYNTHETASE"/>
    <property type="match status" value="1"/>
</dbReference>
<keyword evidence="4 5" id="KW-0067">ATP-binding</keyword>
<dbReference type="InterPro" id="IPR020845">
    <property type="entry name" value="AMP-binding_CS"/>
</dbReference>
<dbReference type="FunFam" id="3.40.50.12780:FF:000001">
    <property type="entry name" value="Acetyl-coenzyme A synthetase"/>
    <property type="match status" value="1"/>
</dbReference>
<reference evidence="9" key="1">
    <citation type="submission" date="2023-06" db="EMBL/GenBank/DDBJ databases">
        <title>Genomic analysis of the entomopathogenic nematode Steinernema hermaphroditum.</title>
        <authorList>
            <person name="Schwarz E.M."/>
            <person name="Heppert J.K."/>
            <person name="Baniya A."/>
            <person name="Schwartz H.T."/>
            <person name="Tan C.-H."/>
            <person name="Antoshechkin I."/>
            <person name="Sternberg P.W."/>
            <person name="Goodrich-Blair H."/>
            <person name="Dillman A.R."/>
        </authorList>
    </citation>
    <scope>NUCLEOTIDE SEQUENCE</scope>
    <source>
        <strain evidence="9">PS9179</strain>
        <tissue evidence="9">Whole animal</tissue>
    </source>
</reference>